<proteinExistence type="predicted"/>
<evidence type="ECO:0000313" key="1">
    <source>
        <dbReference type="EMBL" id="KAG4413524.1"/>
    </source>
</evidence>
<dbReference type="EMBL" id="JAFJYH010000310">
    <property type="protein sequence ID" value="KAG4413524.1"/>
    <property type="molecule type" value="Genomic_DNA"/>
</dbReference>
<gene>
    <name evidence="1" type="ORF">IFR04_013352</name>
</gene>
<evidence type="ECO:0000313" key="2">
    <source>
        <dbReference type="Proteomes" id="UP000664132"/>
    </source>
</evidence>
<protein>
    <submittedName>
        <fullName evidence="1">Uncharacterized protein</fullName>
    </submittedName>
</protein>
<comment type="caution">
    <text evidence="1">The sequence shown here is derived from an EMBL/GenBank/DDBJ whole genome shotgun (WGS) entry which is preliminary data.</text>
</comment>
<name>A0A8H7T1M9_9HELO</name>
<dbReference type="Proteomes" id="UP000664132">
    <property type="component" value="Unassembled WGS sequence"/>
</dbReference>
<dbReference type="OrthoDB" id="2555959at2759"/>
<organism evidence="1 2">
    <name type="scientific">Cadophora malorum</name>
    <dbReference type="NCBI Taxonomy" id="108018"/>
    <lineage>
        <taxon>Eukaryota</taxon>
        <taxon>Fungi</taxon>
        <taxon>Dikarya</taxon>
        <taxon>Ascomycota</taxon>
        <taxon>Pezizomycotina</taxon>
        <taxon>Leotiomycetes</taxon>
        <taxon>Helotiales</taxon>
        <taxon>Ploettnerulaceae</taxon>
        <taxon>Cadophora</taxon>
    </lineage>
</organism>
<keyword evidence="2" id="KW-1185">Reference proteome</keyword>
<dbReference type="AlphaFoldDB" id="A0A8H7T1M9"/>
<reference evidence="1" key="1">
    <citation type="submission" date="2021-02" db="EMBL/GenBank/DDBJ databases">
        <title>Genome sequence Cadophora malorum strain M34.</title>
        <authorList>
            <person name="Stefanovic E."/>
            <person name="Vu D."/>
            <person name="Scully C."/>
            <person name="Dijksterhuis J."/>
            <person name="Roader J."/>
            <person name="Houbraken J."/>
        </authorList>
    </citation>
    <scope>NUCLEOTIDE SEQUENCE</scope>
    <source>
        <strain evidence="1">M34</strain>
    </source>
</reference>
<sequence length="149" mass="16537">MPEADIEIVLEVKCRVAHNCKVELQHLRTFAAVVPVQDSSAKKFISARKVGESSMGRRFDVTTRTFLNLTPRTRLLVGTSFLAWGTLGLYLTDRAESTLGFEATEQDREALKRGRKGICSIAASWKGKSRMSEWRDEGDTSDGGRAWGG</sequence>
<accession>A0A8H7T1M9</accession>